<evidence type="ECO:0000256" key="1">
    <source>
        <dbReference type="SAM" id="SignalP"/>
    </source>
</evidence>
<sequence>MNYLLFILALALKNLEATCVTSKTYDLTFYIESSTNIILTCGTNSPVSAVLSKYPIIGPQILPSIWDSYDGEVLYHCTLTEYFFVPAVISSAIIDTCADDYISLKLHHLKIAQF</sequence>
<evidence type="ECO:0000313" key="2">
    <source>
        <dbReference type="EMBL" id="OMJ80581.1"/>
    </source>
</evidence>
<dbReference type="EMBL" id="MPUH01000417">
    <property type="protein sequence ID" value="OMJ80581.1"/>
    <property type="molecule type" value="Genomic_DNA"/>
</dbReference>
<organism evidence="2 3">
    <name type="scientific">Stentor coeruleus</name>
    <dbReference type="NCBI Taxonomy" id="5963"/>
    <lineage>
        <taxon>Eukaryota</taxon>
        <taxon>Sar</taxon>
        <taxon>Alveolata</taxon>
        <taxon>Ciliophora</taxon>
        <taxon>Postciliodesmatophora</taxon>
        <taxon>Heterotrichea</taxon>
        <taxon>Heterotrichida</taxon>
        <taxon>Stentoridae</taxon>
        <taxon>Stentor</taxon>
    </lineage>
</organism>
<accession>A0A1R2BV63</accession>
<keyword evidence="3" id="KW-1185">Reference proteome</keyword>
<proteinExistence type="predicted"/>
<name>A0A1R2BV63_9CILI</name>
<keyword evidence="1" id="KW-0732">Signal</keyword>
<comment type="caution">
    <text evidence="2">The sequence shown here is derived from an EMBL/GenBank/DDBJ whole genome shotgun (WGS) entry which is preliminary data.</text>
</comment>
<dbReference type="Proteomes" id="UP000187209">
    <property type="component" value="Unassembled WGS sequence"/>
</dbReference>
<feature type="chain" id="PRO_5013091103" evidence="1">
    <location>
        <begin position="18"/>
        <end position="114"/>
    </location>
</feature>
<reference evidence="2 3" key="1">
    <citation type="submission" date="2016-11" db="EMBL/GenBank/DDBJ databases">
        <title>The macronuclear genome of Stentor coeruleus: a giant cell with tiny introns.</title>
        <authorList>
            <person name="Slabodnick M."/>
            <person name="Ruby J.G."/>
            <person name="Reiff S.B."/>
            <person name="Swart E.C."/>
            <person name="Gosai S."/>
            <person name="Prabakaran S."/>
            <person name="Witkowska E."/>
            <person name="Larue G.E."/>
            <person name="Fisher S."/>
            <person name="Freeman R.M."/>
            <person name="Gunawardena J."/>
            <person name="Chu W."/>
            <person name="Stover N.A."/>
            <person name="Gregory B.D."/>
            <person name="Nowacki M."/>
            <person name="Derisi J."/>
            <person name="Roy S.W."/>
            <person name="Marshall W.F."/>
            <person name="Sood P."/>
        </authorList>
    </citation>
    <scope>NUCLEOTIDE SEQUENCE [LARGE SCALE GENOMIC DNA]</scope>
    <source>
        <strain evidence="2">WM001</strain>
    </source>
</reference>
<gene>
    <name evidence="2" type="ORF">SteCoe_19123</name>
</gene>
<feature type="signal peptide" evidence="1">
    <location>
        <begin position="1"/>
        <end position="17"/>
    </location>
</feature>
<evidence type="ECO:0000313" key="3">
    <source>
        <dbReference type="Proteomes" id="UP000187209"/>
    </source>
</evidence>
<protein>
    <submittedName>
        <fullName evidence="2">Uncharacterized protein</fullName>
    </submittedName>
</protein>
<dbReference type="AlphaFoldDB" id="A0A1R2BV63"/>